<dbReference type="NCBIfam" id="TIGR02595">
    <property type="entry name" value="PEP_CTERM"/>
    <property type="match status" value="1"/>
</dbReference>
<dbReference type="RefSeq" id="WP_240554784.1">
    <property type="nucleotide sequence ID" value="NZ_CP019343.1"/>
</dbReference>
<reference evidence="3 4" key="1">
    <citation type="submission" date="2016-11" db="EMBL/GenBank/DDBJ databases">
        <title>Trade-off between light-utilization and light-protection in marine flavobacteria.</title>
        <authorList>
            <person name="Kumagai Y."/>
        </authorList>
    </citation>
    <scope>NUCLEOTIDE SEQUENCE [LARGE SCALE GENOMIC DNA]</scope>
    <source>
        <strain evidence="3 4">NBRC 107125</strain>
    </source>
</reference>
<dbReference type="KEGG" id="osg:BST96_10955"/>
<feature type="chain" id="PRO_5012982388" description="Ice-binding protein C-terminal domain-containing protein" evidence="1">
    <location>
        <begin position="23"/>
        <end position="268"/>
    </location>
</feature>
<dbReference type="EMBL" id="CP019343">
    <property type="protein sequence ID" value="ARN74594.1"/>
    <property type="molecule type" value="Genomic_DNA"/>
</dbReference>
<accession>A0A1X9NC24</accession>
<dbReference type="AlphaFoldDB" id="A0A1X9NC24"/>
<keyword evidence="4" id="KW-1185">Reference proteome</keyword>
<keyword evidence="1" id="KW-0732">Signal</keyword>
<dbReference type="Proteomes" id="UP000193450">
    <property type="component" value="Chromosome"/>
</dbReference>
<evidence type="ECO:0000259" key="2">
    <source>
        <dbReference type="Pfam" id="PF07589"/>
    </source>
</evidence>
<feature type="signal peptide" evidence="1">
    <location>
        <begin position="1"/>
        <end position="22"/>
    </location>
</feature>
<sequence length="268" mass="27837">MKLQVGKLLVTATAMGSIAANAAVITIDSGSEAALNAIEATFQSGLAVSVLEDFDGLGDATAVSSSNEQDAWEATANSFSTNVGTFTLDIAGQAGGNVNNGNLMIESDQTGEFGRESLSSDDNDFWLDSNDAGQVTWSIFDNLSSTAIDFDSIGFFLSDPNDQGARLNLIYDDGTSTSEQIDTGYSSDSLFYVTIQAASTIASASLVFENCVDVNSCDSLDPNDGWGIDDVVIGASKDPRVNEVPEPGSIALLALGVAGLGLARRKKA</sequence>
<evidence type="ECO:0000313" key="4">
    <source>
        <dbReference type="Proteomes" id="UP000193450"/>
    </source>
</evidence>
<proteinExistence type="predicted"/>
<dbReference type="STRING" id="716816.BST96_10955"/>
<dbReference type="InterPro" id="IPR013424">
    <property type="entry name" value="Ice-binding_C"/>
</dbReference>
<feature type="domain" description="Ice-binding protein C-terminal" evidence="2">
    <location>
        <begin position="244"/>
        <end position="265"/>
    </location>
</feature>
<gene>
    <name evidence="3" type="ORF">BST96_10955</name>
</gene>
<evidence type="ECO:0000313" key="3">
    <source>
        <dbReference type="EMBL" id="ARN74594.1"/>
    </source>
</evidence>
<protein>
    <recommendedName>
        <fullName evidence="2">Ice-binding protein C-terminal domain-containing protein</fullName>
    </recommendedName>
</protein>
<name>A0A1X9NC24_9GAMM</name>
<dbReference type="Pfam" id="PF07589">
    <property type="entry name" value="PEP-CTERM"/>
    <property type="match status" value="1"/>
</dbReference>
<organism evidence="3 4">
    <name type="scientific">Oceanicoccus sagamiensis</name>
    <dbReference type="NCBI Taxonomy" id="716816"/>
    <lineage>
        <taxon>Bacteria</taxon>
        <taxon>Pseudomonadati</taxon>
        <taxon>Pseudomonadota</taxon>
        <taxon>Gammaproteobacteria</taxon>
        <taxon>Cellvibrionales</taxon>
        <taxon>Spongiibacteraceae</taxon>
        <taxon>Oceanicoccus</taxon>
    </lineage>
</organism>
<evidence type="ECO:0000256" key="1">
    <source>
        <dbReference type="SAM" id="SignalP"/>
    </source>
</evidence>